<dbReference type="InterPro" id="IPR004845">
    <property type="entry name" value="T2SS_GspD_CS"/>
</dbReference>
<evidence type="ECO:0000256" key="3">
    <source>
        <dbReference type="SAM" id="MobiDB-lite"/>
    </source>
</evidence>
<dbReference type="Proteomes" id="UP000322214">
    <property type="component" value="Chromosome"/>
</dbReference>
<feature type="domain" description="Type II/III secretion system secretin-like" evidence="4">
    <location>
        <begin position="1163"/>
        <end position="1246"/>
    </location>
</feature>
<dbReference type="Gene3D" id="3.55.50.30">
    <property type="match status" value="1"/>
</dbReference>
<dbReference type="OrthoDB" id="254495at2"/>
<dbReference type="EMBL" id="CP042912">
    <property type="protein sequence ID" value="QEG21313.1"/>
    <property type="molecule type" value="Genomic_DNA"/>
</dbReference>
<reference evidence="5 6" key="1">
    <citation type="submission" date="2019-08" db="EMBL/GenBank/DDBJ databases">
        <title>Deep-cultivation of Planctomycetes and their phenomic and genomic characterization uncovers novel biology.</title>
        <authorList>
            <person name="Wiegand S."/>
            <person name="Jogler M."/>
            <person name="Boedeker C."/>
            <person name="Pinto D."/>
            <person name="Vollmers J."/>
            <person name="Rivas-Marin E."/>
            <person name="Kohn T."/>
            <person name="Peeters S.H."/>
            <person name="Heuer A."/>
            <person name="Rast P."/>
            <person name="Oberbeckmann S."/>
            <person name="Bunk B."/>
            <person name="Jeske O."/>
            <person name="Meyerdierks A."/>
            <person name="Storesund J.E."/>
            <person name="Kallscheuer N."/>
            <person name="Luecker S."/>
            <person name="Lage O.M."/>
            <person name="Pohl T."/>
            <person name="Merkel B.J."/>
            <person name="Hornburger P."/>
            <person name="Mueller R.-W."/>
            <person name="Bruemmer F."/>
            <person name="Labrenz M."/>
            <person name="Spormann A.M."/>
            <person name="Op den Camp H."/>
            <person name="Overmann J."/>
            <person name="Amann R."/>
            <person name="Jetten M.S.M."/>
            <person name="Mascher T."/>
            <person name="Medema M.H."/>
            <person name="Devos D.P."/>
            <person name="Kaster A.-K."/>
            <person name="Ovreas L."/>
            <person name="Rohde M."/>
            <person name="Galperin M.Y."/>
            <person name="Jogler C."/>
        </authorList>
    </citation>
    <scope>NUCLEOTIDE SEQUENCE [LARGE SCALE GENOMIC DNA]</scope>
    <source>
        <strain evidence="5 6">FC18</strain>
    </source>
</reference>
<protein>
    <submittedName>
        <fullName evidence="5">Outer membrane porin HofQ</fullName>
    </submittedName>
</protein>
<feature type="coiled-coil region" evidence="2">
    <location>
        <begin position="531"/>
        <end position="565"/>
    </location>
</feature>
<evidence type="ECO:0000256" key="2">
    <source>
        <dbReference type="SAM" id="Coils"/>
    </source>
</evidence>
<evidence type="ECO:0000256" key="1">
    <source>
        <dbReference type="RuleBase" id="RU004003"/>
    </source>
</evidence>
<evidence type="ECO:0000313" key="5">
    <source>
        <dbReference type="EMBL" id="QEG21313.1"/>
    </source>
</evidence>
<dbReference type="InterPro" id="IPR051808">
    <property type="entry name" value="Type_IV_pilus_biogenesis"/>
</dbReference>
<sequence length="1263" mass="137614">MGMPQSTDALKVGGVTPCNAAARFNLQGNQGHKDKESCVRVSKQLKRGLLTSAVALAFSTMPMLTSASQGQDSGFQTNGATQSASMGSAVTSGQEHLLAARRALAIGDVKGATESALQARASQADFSGLGDSPQQIDAMIARQNKLVELYQSGSAESGYDTEAAKFLMEQAEALVKYRDFKTARVLAEQSKKFTAVDFSTFSMTPDRMIQIIDIASQSAATSQVDAKTEVSRLMAQAKLFVDQNNWVKAKEVVQQAKSFNLGDDQFAKGETLPWQLDMLIDNALNVQAAGINGANTIAPASFNEPADNTVARAEYDPATDATKVVPASMENDSNTPADDGFKPVIPPVPGAKVVVAKLQDDLQNRGQQMYRSGVEAMQSNDTDRAREFFQLAMQYPADLDVNTKDEIRSQLSQMKTVSAVIDSKPEVAQTSGVDEEFGYGLKNKSEFTRLQSEVFRERQAAERMLQDNPREALQRLSMLRTKVASAQVAAETSRPLLKIVDRDITKFQDYIERNLSQIQNQEEVETRRDNVERMRQRRLDVDQQLSQLVNEYNKLIDEQRFAEARLVVDQAEELAPNTEVVSVLREKWRTVFNDSRFQMDRDDQQQRYIDAQHDVYRSADAMTTSNVLELDPDIEGYAERIRDRANRQASLRYSSEANRMIWNKLKNTDVEGEYRGTLAEAMDQLSRQAGLNIVFDTMALEAVNVSTEQMVNAPIRNPISLESALNVILSGVGLEFAVEDEVIKVTSREAQEATLITETYYIGDLLAPLKNYRNPNELSFMQAGANNGYGGFGGGSMNVPNAGPSTLAGAAAQAAMGQQLGAGGFPGAGQLGGGGYGGYGNNDPQRGTPYFGTVGNQPQGGITEADFQTLIQLIQQTVSSDSWEQNGGGNGTIQSFPPNLSLIVANSQKVQDEIRDLLKKLRELNDVQIVIEVRFVAIQDNFFERVGIDFDFSINDNSGVSDPTVDNLPRSIVVGNTGSSVGGTSNGVFLPTGNQDIQFTQGSFELTEPAFGGFDVASAANFGFAILSDIEVFFLMQAAKGSTRATVTEAPTVVMFNGQSASVNDTQQRPFVTSVQPVVGDFAVAHQPIITILPDGTNLNVTATVSSDRRSVNMALVPFFSEVTEVQTFTFTGTTRTEVSTNSLLDDLLDNLDPTNADDSDDEIQTVSEGVTIQLPVLATTSVNTVVSVPDGGTILMGGIKRMRETRTERGVPMLSSIPYVNRLFTNVGTGRETTNLMMMVTPRIIIQAEEERKQIGVFGEEE</sequence>
<keyword evidence="6" id="KW-1185">Reference proteome</keyword>
<feature type="region of interest" description="Disordered" evidence="3">
    <location>
        <begin position="67"/>
        <end position="88"/>
    </location>
</feature>
<dbReference type="Pfam" id="PF00263">
    <property type="entry name" value="Secretin"/>
    <property type="match status" value="1"/>
</dbReference>
<dbReference type="AlphaFoldDB" id="A0A5B9PED2"/>
<name>A0A5B9PED2_9BACT</name>
<dbReference type="PANTHER" id="PTHR30604">
    <property type="entry name" value="PROTEIN TRANSPORT PROTEIN HOFQ"/>
    <property type="match status" value="1"/>
</dbReference>
<gene>
    <name evidence="5" type="ORF">MFFC18_11680</name>
</gene>
<dbReference type="KEGG" id="mff:MFFC18_11680"/>
<proteinExistence type="inferred from homology"/>
<accession>A0A5B9PED2</accession>
<evidence type="ECO:0000259" key="4">
    <source>
        <dbReference type="Pfam" id="PF00263"/>
    </source>
</evidence>
<dbReference type="PROSITE" id="PS00875">
    <property type="entry name" value="T2SP_D"/>
    <property type="match status" value="1"/>
</dbReference>
<dbReference type="GO" id="GO:0009306">
    <property type="term" value="P:protein secretion"/>
    <property type="evidence" value="ECO:0007669"/>
    <property type="project" value="InterPro"/>
</dbReference>
<keyword evidence="2" id="KW-0175">Coiled coil</keyword>
<dbReference type="PANTHER" id="PTHR30604:SF1">
    <property type="entry name" value="DNA UTILIZATION PROTEIN HOFQ"/>
    <property type="match status" value="1"/>
</dbReference>
<organism evidence="5 6">
    <name type="scientific">Mariniblastus fucicola</name>
    <dbReference type="NCBI Taxonomy" id="980251"/>
    <lineage>
        <taxon>Bacteria</taxon>
        <taxon>Pseudomonadati</taxon>
        <taxon>Planctomycetota</taxon>
        <taxon>Planctomycetia</taxon>
        <taxon>Pirellulales</taxon>
        <taxon>Pirellulaceae</taxon>
        <taxon>Mariniblastus</taxon>
    </lineage>
</organism>
<dbReference type="STRING" id="980251.GCA_001642875_01772"/>
<dbReference type="InterPro" id="IPR004846">
    <property type="entry name" value="T2SS/T3SS_dom"/>
</dbReference>
<evidence type="ECO:0000313" key="6">
    <source>
        <dbReference type="Proteomes" id="UP000322214"/>
    </source>
</evidence>
<comment type="similarity">
    <text evidence="1">Belongs to the bacterial secretin family.</text>
</comment>